<dbReference type="AlphaFoldDB" id="A0A9I9E6C5"/>
<organism evidence="1">
    <name type="scientific">Cucumis melo</name>
    <name type="common">Muskmelon</name>
    <dbReference type="NCBI Taxonomy" id="3656"/>
    <lineage>
        <taxon>Eukaryota</taxon>
        <taxon>Viridiplantae</taxon>
        <taxon>Streptophyta</taxon>
        <taxon>Embryophyta</taxon>
        <taxon>Tracheophyta</taxon>
        <taxon>Spermatophyta</taxon>
        <taxon>Magnoliopsida</taxon>
        <taxon>eudicotyledons</taxon>
        <taxon>Gunneridae</taxon>
        <taxon>Pentapetalae</taxon>
        <taxon>rosids</taxon>
        <taxon>fabids</taxon>
        <taxon>Cucurbitales</taxon>
        <taxon>Cucurbitaceae</taxon>
        <taxon>Benincaseae</taxon>
        <taxon>Cucumis</taxon>
    </lineage>
</organism>
<protein>
    <submittedName>
        <fullName evidence="1">Uncharacterized protein</fullName>
    </submittedName>
</protein>
<dbReference type="Gramene" id="MELO3C029396.2.1">
    <property type="protein sequence ID" value="MELO3C029396.2.1"/>
    <property type="gene ID" value="MELO3C029396.2"/>
</dbReference>
<proteinExistence type="predicted"/>
<evidence type="ECO:0000313" key="1">
    <source>
        <dbReference type="EnsemblPlants" id="MELO3C029396.2.1"/>
    </source>
</evidence>
<sequence>MSLNCYGSPCRGSLSSRRKDVEMRRMGLRLGFLSWVVRRS</sequence>
<name>A0A9I9E6C5_CUCME</name>
<reference evidence="1" key="1">
    <citation type="submission" date="2023-03" db="UniProtKB">
        <authorList>
            <consortium name="EnsemblPlants"/>
        </authorList>
    </citation>
    <scope>IDENTIFICATION</scope>
</reference>
<dbReference type="EnsemblPlants" id="MELO3C029396.2.1">
    <property type="protein sequence ID" value="MELO3C029396.2.1"/>
    <property type="gene ID" value="MELO3C029396.2"/>
</dbReference>
<accession>A0A9I9E6C5</accession>